<dbReference type="PANTHER" id="PTHR21110:SF0">
    <property type="entry name" value="PHOSPHOPENTOMUTASE"/>
    <property type="match status" value="1"/>
</dbReference>
<keyword evidence="2 4" id="KW-0479">Metal-binding</keyword>
<dbReference type="Pfam" id="PF01676">
    <property type="entry name" value="Metalloenzyme"/>
    <property type="match status" value="1"/>
</dbReference>
<keyword evidence="4" id="KW-0963">Cytoplasm</keyword>
<dbReference type="InterPro" id="IPR006124">
    <property type="entry name" value="Metalloenzyme"/>
</dbReference>
<dbReference type="CDD" id="cd16009">
    <property type="entry name" value="PPM"/>
    <property type="match status" value="1"/>
</dbReference>
<dbReference type="UniPathway" id="UPA00087">
    <property type="reaction ID" value="UER00173"/>
</dbReference>
<dbReference type="PIRSF" id="PIRSF001491">
    <property type="entry name" value="Ppentomutase"/>
    <property type="match status" value="1"/>
</dbReference>
<sequence length="396" mass="43199">MKVPRVLIIVLDGVGCGELPDAARFNDCGSNTLKNLAQAMGGLNLPNLTRLGLGNIIEIPGVPAQRNPQAAFGMMAEKSAGKDSTTGHWEIAGVVTVEPFPVFPNGFPLELIGEFERRINRRVLGNVAASGTEIINRLGVEHLRTGSPIVYTSADSVFQIAAHVDVIPVEELYRYARIARELLTGSYRVARVIARPFAGRPGGFYRTSQRRDFSCPPPQPTLLDKVKVAGKEVVAIGKIDELFAGQGITRRYHSVNNLECIKYTLQVMGESFGGLVFVNLVQFDMDWGHRNDTGGFAHGLEEFDHMLKEIISQLKEEDLLFITADHGCDPTTSSTDHSREYVPLLVYGSMVKSGVNLGIRDTFADLGQTAAEYLGVEPLAAGVSFLREIRKGETGN</sequence>
<dbReference type="EMBL" id="DSLG01000003">
    <property type="protein sequence ID" value="HEA86849.1"/>
    <property type="molecule type" value="Genomic_DNA"/>
</dbReference>
<keyword evidence="4 9" id="KW-0413">Isomerase</keyword>
<feature type="binding site" evidence="4">
    <location>
        <position position="337"/>
    </location>
    <ligand>
        <name>Mn(2+)</name>
        <dbReference type="ChEBI" id="CHEBI:29035"/>
        <label>2</label>
    </ligand>
</feature>
<evidence type="ECO:0000313" key="8">
    <source>
        <dbReference type="EMBL" id="HEE18129.1"/>
    </source>
</evidence>
<feature type="binding site" evidence="4">
    <location>
        <position position="325"/>
    </location>
    <ligand>
        <name>Mn(2+)</name>
        <dbReference type="ChEBI" id="CHEBI:29035"/>
        <label>1</label>
    </ligand>
</feature>
<dbReference type="GO" id="GO:0005829">
    <property type="term" value="C:cytosol"/>
    <property type="evidence" value="ECO:0007669"/>
    <property type="project" value="TreeGrafter"/>
</dbReference>
<dbReference type="GO" id="GO:0009117">
    <property type="term" value="P:nucleotide metabolic process"/>
    <property type="evidence" value="ECO:0007669"/>
    <property type="project" value="UniProtKB-UniRule"/>
</dbReference>
<dbReference type="NCBIfam" id="TIGR01696">
    <property type="entry name" value="deoB"/>
    <property type="match status" value="1"/>
</dbReference>
<feature type="binding site" evidence="4">
    <location>
        <position position="284"/>
    </location>
    <ligand>
        <name>Mn(2+)</name>
        <dbReference type="ChEBI" id="CHEBI:29035"/>
        <label>2</label>
    </ligand>
</feature>
<dbReference type="GO" id="GO:0008973">
    <property type="term" value="F:phosphopentomutase activity"/>
    <property type="evidence" value="ECO:0007669"/>
    <property type="project" value="UniProtKB-UniRule"/>
</dbReference>
<dbReference type="NCBIfam" id="NF003766">
    <property type="entry name" value="PRK05362.1"/>
    <property type="match status" value="1"/>
</dbReference>
<dbReference type="SUPFAM" id="SSF53649">
    <property type="entry name" value="Alkaline phosphatase-like"/>
    <property type="match status" value="1"/>
</dbReference>
<evidence type="ECO:0000256" key="2">
    <source>
        <dbReference type="ARBA" id="ARBA00022723"/>
    </source>
</evidence>
<evidence type="ECO:0000256" key="5">
    <source>
        <dbReference type="NCBIfam" id="TIGR01696"/>
    </source>
</evidence>
<dbReference type="HAMAP" id="MF_00740">
    <property type="entry name" value="Phosphopentomut"/>
    <property type="match status" value="1"/>
</dbReference>
<gene>
    <name evidence="4" type="primary">deoB</name>
    <name evidence="8" type="ORF">ENP62_01065</name>
    <name evidence="7" type="ORF">ENP94_02435</name>
    <name evidence="9" type="ORF">ENS16_02070</name>
</gene>
<dbReference type="Gene3D" id="3.30.70.1250">
    <property type="entry name" value="Phosphopentomutase"/>
    <property type="match status" value="1"/>
</dbReference>
<proteinExistence type="inferred from homology"/>
<dbReference type="InterPro" id="IPR017850">
    <property type="entry name" value="Alkaline_phosphatase_core_sf"/>
</dbReference>
<feature type="binding site" evidence="4">
    <location>
        <position position="289"/>
    </location>
    <ligand>
        <name>Mn(2+)</name>
        <dbReference type="ChEBI" id="CHEBI:29035"/>
        <label>2</label>
    </ligand>
</feature>
<dbReference type="GO" id="GO:0000287">
    <property type="term" value="F:magnesium ion binding"/>
    <property type="evidence" value="ECO:0007669"/>
    <property type="project" value="UniProtKB-UniRule"/>
</dbReference>
<evidence type="ECO:0000256" key="3">
    <source>
        <dbReference type="ARBA" id="ARBA00023211"/>
    </source>
</evidence>
<dbReference type="SUPFAM" id="SSF143856">
    <property type="entry name" value="DeoB insert domain-like"/>
    <property type="match status" value="1"/>
</dbReference>
<dbReference type="Gene3D" id="3.40.720.10">
    <property type="entry name" value="Alkaline Phosphatase, subunit A"/>
    <property type="match status" value="1"/>
</dbReference>
<evidence type="ECO:0000256" key="4">
    <source>
        <dbReference type="HAMAP-Rule" id="MF_00740"/>
    </source>
</evidence>
<comment type="similarity">
    <text evidence="1 4">Belongs to the phosphopentomutase family.</text>
</comment>
<dbReference type="GO" id="GO:0043094">
    <property type="term" value="P:metabolic compound salvage"/>
    <property type="evidence" value="ECO:0007669"/>
    <property type="project" value="UniProtKB-UniRule"/>
</dbReference>
<comment type="function">
    <text evidence="4">Isomerase that catalyzes the conversion of deoxy-ribose 1-phosphate (dRib-1-P) and ribose 1-phosphate (Rib-1-P) to deoxy-ribose 5-phosphate (dRib-5-P) and ribose 5-phosphate (Rib-5-P), respectively.</text>
</comment>
<comment type="catalytic activity">
    <reaction evidence="4">
        <text>alpha-D-ribose 1-phosphate = D-ribose 5-phosphate</text>
        <dbReference type="Rhea" id="RHEA:18793"/>
        <dbReference type="ChEBI" id="CHEBI:57720"/>
        <dbReference type="ChEBI" id="CHEBI:78346"/>
        <dbReference type="EC" id="5.4.2.7"/>
    </reaction>
</comment>
<name>A0A7C3IXE5_UNCW3</name>
<comment type="catalytic activity">
    <reaction evidence="4">
        <text>2-deoxy-alpha-D-ribose 1-phosphate = 2-deoxy-D-ribose 5-phosphate</text>
        <dbReference type="Rhea" id="RHEA:27658"/>
        <dbReference type="ChEBI" id="CHEBI:57259"/>
        <dbReference type="ChEBI" id="CHEBI:62877"/>
        <dbReference type="EC" id="5.4.2.7"/>
    </reaction>
</comment>
<dbReference type="GO" id="GO:0006018">
    <property type="term" value="P:2-deoxyribose 1-phosphate catabolic process"/>
    <property type="evidence" value="ECO:0007669"/>
    <property type="project" value="UniProtKB-UniRule"/>
</dbReference>
<comment type="caution">
    <text evidence="9">The sequence shown here is derived from an EMBL/GenBank/DDBJ whole genome shotgun (WGS) entry which is preliminary data.</text>
</comment>
<dbReference type="InterPro" id="IPR010045">
    <property type="entry name" value="DeoB"/>
</dbReference>
<evidence type="ECO:0000256" key="1">
    <source>
        <dbReference type="ARBA" id="ARBA00010373"/>
    </source>
</evidence>
<evidence type="ECO:0000259" key="6">
    <source>
        <dbReference type="Pfam" id="PF01676"/>
    </source>
</evidence>
<comment type="cofactor">
    <cofactor evidence="4">
        <name>Mn(2+)</name>
        <dbReference type="ChEBI" id="CHEBI:29035"/>
    </cofactor>
    <text evidence="4">Binds 2 manganese ions.</text>
</comment>
<keyword evidence="3 4" id="KW-0464">Manganese</keyword>
<dbReference type="GO" id="GO:0030145">
    <property type="term" value="F:manganese ion binding"/>
    <property type="evidence" value="ECO:0007669"/>
    <property type="project" value="UniProtKB-UniRule"/>
</dbReference>
<comment type="subcellular location">
    <subcellularLocation>
        <location evidence="4">Cytoplasm</location>
    </subcellularLocation>
</comment>
<comment type="pathway">
    <text evidence="4">Carbohydrate degradation; 2-deoxy-D-ribose 1-phosphate degradation; D-glyceraldehyde 3-phosphate and acetaldehyde from 2-deoxy-alpha-D-ribose 1-phosphate: step 1/2.</text>
</comment>
<dbReference type="EC" id="5.4.2.7" evidence="4 5"/>
<feature type="binding site" evidence="4">
    <location>
        <position position="12"/>
    </location>
    <ligand>
        <name>Mn(2+)</name>
        <dbReference type="ChEBI" id="CHEBI:29035"/>
        <label>1</label>
    </ligand>
</feature>
<dbReference type="EMBL" id="DSKA01000084">
    <property type="protein sequence ID" value="HEE18129.1"/>
    <property type="molecule type" value="Genomic_DNA"/>
</dbReference>
<dbReference type="PANTHER" id="PTHR21110">
    <property type="entry name" value="PHOSPHOPENTOMUTASE"/>
    <property type="match status" value="1"/>
</dbReference>
<protein>
    <recommendedName>
        <fullName evidence="4 5">Phosphopentomutase</fullName>
        <ecNumber evidence="4 5">5.4.2.7</ecNumber>
    </recommendedName>
    <alternativeName>
        <fullName evidence="4">Phosphodeoxyribomutase</fullName>
    </alternativeName>
</protein>
<dbReference type="EMBL" id="DSTU01000003">
    <property type="protein sequence ID" value="HFJ53462.1"/>
    <property type="molecule type" value="Genomic_DNA"/>
</dbReference>
<feature type="binding site" evidence="4">
    <location>
        <position position="326"/>
    </location>
    <ligand>
        <name>Mn(2+)</name>
        <dbReference type="ChEBI" id="CHEBI:29035"/>
        <label>1</label>
    </ligand>
</feature>
<dbReference type="InterPro" id="IPR024052">
    <property type="entry name" value="Phosphopentomutase_DeoB_cap_sf"/>
</dbReference>
<dbReference type="GO" id="GO:0006015">
    <property type="term" value="P:5-phosphoribose 1-diphosphate biosynthetic process"/>
    <property type="evidence" value="ECO:0007669"/>
    <property type="project" value="UniProtKB-UniPathway"/>
</dbReference>
<accession>A0A7C3IXE5</accession>
<dbReference type="AlphaFoldDB" id="A0A7C3IXE5"/>
<evidence type="ECO:0000313" key="9">
    <source>
        <dbReference type="EMBL" id="HFJ53462.1"/>
    </source>
</evidence>
<evidence type="ECO:0000313" key="7">
    <source>
        <dbReference type="EMBL" id="HEA86849.1"/>
    </source>
</evidence>
<organism evidence="9">
    <name type="scientific">candidate division WOR-3 bacterium</name>
    <dbReference type="NCBI Taxonomy" id="2052148"/>
    <lineage>
        <taxon>Bacteria</taxon>
        <taxon>Bacteria division WOR-3</taxon>
    </lineage>
</organism>
<reference evidence="9" key="1">
    <citation type="journal article" date="2020" name="mSystems">
        <title>Genome- and Community-Level Interaction Insights into Carbon Utilization and Element Cycling Functions of Hydrothermarchaeota in Hydrothermal Sediment.</title>
        <authorList>
            <person name="Zhou Z."/>
            <person name="Liu Y."/>
            <person name="Xu W."/>
            <person name="Pan J."/>
            <person name="Luo Z.H."/>
            <person name="Li M."/>
        </authorList>
    </citation>
    <scope>NUCLEOTIDE SEQUENCE [LARGE SCALE GENOMIC DNA]</scope>
    <source>
        <strain evidence="8">SpSt-236</strain>
        <strain evidence="7">SpSt-265</strain>
        <strain evidence="9">SpSt-465</strain>
    </source>
</reference>
<feature type="domain" description="Metalloenzyme" evidence="6">
    <location>
        <begin position="5"/>
        <end position="377"/>
    </location>
</feature>